<dbReference type="Pfam" id="PF18052">
    <property type="entry name" value="Rx_N"/>
    <property type="match status" value="1"/>
</dbReference>
<feature type="domain" description="Disease resistance N-terminal" evidence="6">
    <location>
        <begin position="8"/>
        <end position="97"/>
    </location>
</feature>
<evidence type="ECO:0000256" key="2">
    <source>
        <dbReference type="ARBA" id="ARBA00022614"/>
    </source>
</evidence>
<dbReference type="PANTHER" id="PTHR19338">
    <property type="entry name" value="TRANSLOCASE OF INNER MITOCHONDRIAL MEMBRANE 13 HOMOLOG"/>
    <property type="match status" value="1"/>
</dbReference>
<name>A0AAV8DVY0_9POAL</name>
<gene>
    <name evidence="7" type="ORF">LUZ62_057587</name>
</gene>
<dbReference type="GO" id="GO:0006952">
    <property type="term" value="P:defense response"/>
    <property type="evidence" value="ECO:0007669"/>
    <property type="project" value="UniProtKB-KW"/>
</dbReference>
<evidence type="ECO:0000256" key="5">
    <source>
        <dbReference type="ARBA" id="ARBA00022821"/>
    </source>
</evidence>
<dbReference type="Proteomes" id="UP001140206">
    <property type="component" value="Chromosome 3"/>
</dbReference>
<organism evidence="7 8">
    <name type="scientific">Rhynchospora pubera</name>
    <dbReference type="NCBI Taxonomy" id="906938"/>
    <lineage>
        <taxon>Eukaryota</taxon>
        <taxon>Viridiplantae</taxon>
        <taxon>Streptophyta</taxon>
        <taxon>Embryophyta</taxon>
        <taxon>Tracheophyta</taxon>
        <taxon>Spermatophyta</taxon>
        <taxon>Magnoliopsida</taxon>
        <taxon>Liliopsida</taxon>
        <taxon>Poales</taxon>
        <taxon>Cyperaceae</taxon>
        <taxon>Cyperoideae</taxon>
        <taxon>Rhynchosporeae</taxon>
        <taxon>Rhynchospora</taxon>
    </lineage>
</organism>
<dbReference type="EMBL" id="JAMFTS010000003">
    <property type="protein sequence ID" value="KAJ4773330.1"/>
    <property type="molecule type" value="Genomic_DNA"/>
</dbReference>
<comment type="caution">
    <text evidence="7">The sequence shown here is derived from an EMBL/GenBank/DDBJ whole genome shotgun (WGS) entry which is preliminary data.</text>
</comment>
<keyword evidence="3" id="KW-0677">Repeat</keyword>
<dbReference type="InterPro" id="IPR041118">
    <property type="entry name" value="Rx_N"/>
</dbReference>
<keyword evidence="5" id="KW-0611">Plant defense</keyword>
<evidence type="ECO:0000256" key="3">
    <source>
        <dbReference type="ARBA" id="ARBA00022737"/>
    </source>
</evidence>
<evidence type="ECO:0000259" key="6">
    <source>
        <dbReference type="Pfam" id="PF18052"/>
    </source>
</evidence>
<dbReference type="CDD" id="cd14798">
    <property type="entry name" value="RX-CC_like"/>
    <property type="match status" value="1"/>
</dbReference>
<keyword evidence="4" id="KW-0547">Nucleotide-binding</keyword>
<protein>
    <submittedName>
        <fullName evidence="7">Disease resistance protein (CC-NBS-LRR)</fullName>
    </submittedName>
</protein>
<comment type="similarity">
    <text evidence="1">Belongs to the disease resistance NB-LRR family.</text>
</comment>
<evidence type="ECO:0000313" key="8">
    <source>
        <dbReference type="Proteomes" id="UP001140206"/>
    </source>
</evidence>
<keyword evidence="2" id="KW-0433">Leucine-rich repeat</keyword>
<dbReference type="PANTHER" id="PTHR19338:SF73">
    <property type="entry name" value="DISEASE RESISTANCE PROTEIN RGA2-LIKE"/>
    <property type="match status" value="1"/>
</dbReference>
<dbReference type="GO" id="GO:0000166">
    <property type="term" value="F:nucleotide binding"/>
    <property type="evidence" value="ECO:0007669"/>
    <property type="project" value="UniProtKB-KW"/>
</dbReference>
<reference evidence="7" key="1">
    <citation type="submission" date="2022-08" db="EMBL/GenBank/DDBJ databases">
        <authorList>
            <person name="Marques A."/>
        </authorList>
    </citation>
    <scope>NUCLEOTIDE SEQUENCE</scope>
    <source>
        <strain evidence="7">RhyPub2mFocal</strain>
        <tissue evidence="7">Leaves</tissue>
    </source>
</reference>
<sequence length="190" mass="21346">MAMILDAFLSNFSDMLAKMVEDEVGMLLGVPGEIEKLGRTVHDIQCVISDAEGKQTKSSAIKHWLLELKDVMYDADDLMDLCQIKAEDRRARFSYLSSSKFSCGINMLSCFRNPIFAHEMGKKIKDLNSRLDEISKRKSGLGLRLQDVVGQSSNFHGERSDIGRKTDPSIVQDDIVGEKIEQDTQKLVKT</sequence>
<dbReference type="Gene3D" id="1.20.5.4130">
    <property type="match status" value="1"/>
</dbReference>
<accession>A0AAV8DVY0</accession>
<dbReference type="AlphaFoldDB" id="A0AAV8DVY0"/>
<keyword evidence="8" id="KW-1185">Reference proteome</keyword>
<evidence type="ECO:0000313" key="7">
    <source>
        <dbReference type="EMBL" id="KAJ4773330.1"/>
    </source>
</evidence>
<evidence type="ECO:0000256" key="1">
    <source>
        <dbReference type="ARBA" id="ARBA00008894"/>
    </source>
</evidence>
<dbReference type="InterPro" id="IPR038005">
    <property type="entry name" value="RX-like_CC"/>
</dbReference>
<proteinExistence type="inferred from homology"/>
<evidence type="ECO:0000256" key="4">
    <source>
        <dbReference type="ARBA" id="ARBA00022741"/>
    </source>
</evidence>